<dbReference type="AlphaFoldDB" id="A0A6P8B5D4"/>
<evidence type="ECO:0000313" key="2">
    <source>
        <dbReference type="RefSeq" id="XP_030982360.1"/>
    </source>
</evidence>
<dbReference type="GeneID" id="41961443"/>
<proteinExistence type="predicted"/>
<name>A0A6P8B5D4_PYRGI</name>
<dbReference type="Proteomes" id="UP000515153">
    <property type="component" value="Chromosome I"/>
</dbReference>
<evidence type="ECO:0000313" key="1">
    <source>
        <dbReference type="Proteomes" id="UP000515153"/>
    </source>
</evidence>
<protein>
    <submittedName>
        <fullName evidence="2">Uncharacterized protein</fullName>
    </submittedName>
</protein>
<reference evidence="2" key="3">
    <citation type="submission" date="2025-08" db="UniProtKB">
        <authorList>
            <consortium name="RefSeq"/>
        </authorList>
    </citation>
    <scope>IDENTIFICATION</scope>
    <source>
        <strain evidence="2">NI907</strain>
    </source>
</reference>
<keyword evidence="1" id="KW-1185">Reference proteome</keyword>
<reference evidence="2" key="2">
    <citation type="submission" date="2019-10" db="EMBL/GenBank/DDBJ databases">
        <authorList>
            <consortium name="NCBI Genome Project"/>
        </authorList>
    </citation>
    <scope>NUCLEOTIDE SEQUENCE</scope>
    <source>
        <strain evidence="2">NI907</strain>
    </source>
</reference>
<dbReference type="KEGG" id="pgri:PgNI_06511"/>
<gene>
    <name evidence="2" type="ORF">PgNI_06511</name>
</gene>
<accession>A0A6P8B5D4</accession>
<dbReference type="RefSeq" id="XP_030982360.1">
    <property type="nucleotide sequence ID" value="XM_031126534.1"/>
</dbReference>
<sequence length="73" mass="8129">MESDVRSGSKKVFLLPSTQNRLGGTSTLCQWCVGENQSYWFSKLALTPSIKHSDYGGILFGEREIFGILLRSS</sequence>
<reference evidence="1 2" key="1">
    <citation type="journal article" date="2019" name="Mol. Biol. Evol.">
        <title>Blast fungal genomes show frequent chromosomal changes, gene gains and losses, and effector gene turnover.</title>
        <authorList>
            <person name="Gomez Luciano L.B."/>
            <person name="Jason Tsai I."/>
            <person name="Chuma I."/>
            <person name="Tosa Y."/>
            <person name="Chen Y.H."/>
            <person name="Li J.Y."/>
            <person name="Li M.Y."/>
            <person name="Jade Lu M.Y."/>
            <person name="Nakayashiki H."/>
            <person name="Li W.H."/>
        </authorList>
    </citation>
    <scope>NUCLEOTIDE SEQUENCE [LARGE SCALE GENOMIC DNA]</scope>
    <source>
        <strain evidence="1 2">NI907</strain>
    </source>
</reference>
<organism evidence="1 2">
    <name type="scientific">Pyricularia grisea</name>
    <name type="common">Crabgrass-specific blast fungus</name>
    <name type="synonym">Magnaporthe grisea</name>
    <dbReference type="NCBI Taxonomy" id="148305"/>
    <lineage>
        <taxon>Eukaryota</taxon>
        <taxon>Fungi</taxon>
        <taxon>Dikarya</taxon>
        <taxon>Ascomycota</taxon>
        <taxon>Pezizomycotina</taxon>
        <taxon>Sordariomycetes</taxon>
        <taxon>Sordariomycetidae</taxon>
        <taxon>Magnaporthales</taxon>
        <taxon>Pyriculariaceae</taxon>
        <taxon>Pyricularia</taxon>
    </lineage>
</organism>